<organism evidence="9 10">
    <name type="scientific">Solea senegalensis</name>
    <name type="common">Senegalese sole</name>
    <dbReference type="NCBI Taxonomy" id="28829"/>
    <lineage>
        <taxon>Eukaryota</taxon>
        <taxon>Metazoa</taxon>
        <taxon>Chordata</taxon>
        <taxon>Craniata</taxon>
        <taxon>Vertebrata</taxon>
        <taxon>Euteleostomi</taxon>
        <taxon>Actinopterygii</taxon>
        <taxon>Neopterygii</taxon>
        <taxon>Teleostei</taxon>
        <taxon>Neoteleostei</taxon>
        <taxon>Acanthomorphata</taxon>
        <taxon>Carangaria</taxon>
        <taxon>Pleuronectiformes</taxon>
        <taxon>Pleuronectoidei</taxon>
        <taxon>Soleidae</taxon>
        <taxon>Solea</taxon>
    </lineage>
</organism>
<dbReference type="PANTHER" id="PTHR19277">
    <property type="entry name" value="PENTRAXIN"/>
    <property type="match status" value="1"/>
</dbReference>
<evidence type="ECO:0000256" key="7">
    <source>
        <dbReference type="SAM" id="MobiDB-lite"/>
    </source>
</evidence>
<evidence type="ECO:0000256" key="2">
    <source>
        <dbReference type="ARBA" id="ARBA00022837"/>
    </source>
</evidence>
<accession>A0AAV6RFY1</accession>
<comment type="caution">
    <text evidence="5">Lacks conserved residue(s) required for the propagation of feature annotation.</text>
</comment>
<feature type="coiled-coil region" evidence="6">
    <location>
        <begin position="129"/>
        <end position="195"/>
    </location>
</feature>
<sequence length="690" mass="78353">MCFTPTHPDGDPGSQQHLSQLCCTMSSLKPSDWPLILVHMLLLHLHPVDAQGIDSVSQKLRRLNEQFQQFQALTQARLDMLAMNQNRNSSWELESRVHTLQEHFHHMSQDLEQIKQSTTQEIEGLREWSRKLEKKSKRIEGRMSLMERNLRESHRHVQEEKPDLGQDFSNLSQELQNQEERLAALQAQRDELLVGLNGLQDSLKKQVLRVNRVEGQLGEVLHLNGGGNIRSSAREGGALQPNVTSQEYYEPHRRGKTHRGGRPGKILGGYHQPSTEEISATSQPEAKPYQHHASNQPQHLKAQKPGPQPYSLPQTQEQYTNPKPQSVDYLPLPDPHHPQSQIQLQAQTRPYPVKQEQLPFHHSVPYHHVQTQIKQPLQPQRHPHLHNPNHSSKPQPMSRVQTQPGKNGQSRTRLEPQSEPYQPRSSRWKDEKEEESSVIHDILQLPLRHKIPQRPIPKKDASICNVDSMLVFPSASAENYVTFSSTLPVLPELSLCLWLRVENSHIGTLFSYATNENDNQLVLYGRNSSSSSTYSSPFSPSFHYSSSPSLDFVIGDPAYRRLSISSFLDARWHHLCIVWSSIQGRFWHYSDRRLTSSGSKFRKGWEIPGGGSVVLGQEQDTVGGGFDPAEGYAGQIAGFRVWNRVLSPFEVEGVAEGRGVPRGVVLDMEDIKEVHGEVQQVACECLEHCV</sequence>
<keyword evidence="4" id="KW-0325">Glycoprotein</keyword>
<dbReference type="InterPro" id="IPR001759">
    <property type="entry name" value="PTX_dom"/>
</dbReference>
<evidence type="ECO:0000256" key="1">
    <source>
        <dbReference type="ARBA" id="ARBA00022723"/>
    </source>
</evidence>
<evidence type="ECO:0000256" key="4">
    <source>
        <dbReference type="ARBA" id="ARBA00023180"/>
    </source>
</evidence>
<keyword evidence="1" id="KW-0479">Metal-binding</keyword>
<feature type="compositionally biased region" description="Polar residues" evidence="7">
    <location>
        <begin position="388"/>
        <end position="411"/>
    </location>
</feature>
<keyword evidence="2" id="KW-0106">Calcium</keyword>
<dbReference type="Proteomes" id="UP000693946">
    <property type="component" value="Linkage Group LG19"/>
</dbReference>
<evidence type="ECO:0000256" key="3">
    <source>
        <dbReference type="ARBA" id="ARBA00023157"/>
    </source>
</evidence>
<dbReference type="PROSITE" id="PS51828">
    <property type="entry name" value="PTX_2"/>
    <property type="match status" value="1"/>
</dbReference>
<dbReference type="PANTHER" id="PTHR19277:SF122">
    <property type="entry name" value="PENTRAXIN-4"/>
    <property type="match status" value="1"/>
</dbReference>
<evidence type="ECO:0000256" key="5">
    <source>
        <dbReference type="PROSITE-ProRule" id="PRU01172"/>
    </source>
</evidence>
<dbReference type="Pfam" id="PF00354">
    <property type="entry name" value="Pentaxin"/>
    <property type="match status" value="2"/>
</dbReference>
<feature type="compositionally biased region" description="Polar residues" evidence="7">
    <location>
        <begin position="369"/>
        <end position="378"/>
    </location>
</feature>
<comment type="caution">
    <text evidence="9">The sequence shown here is derived from an EMBL/GenBank/DDBJ whole genome shotgun (WGS) entry which is preliminary data.</text>
</comment>
<keyword evidence="6" id="KW-0175">Coiled coil</keyword>
<feature type="compositionally biased region" description="Basic residues" evidence="7">
    <location>
        <begin position="253"/>
        <end position="262"/>
    </location>
</feature>
<feature type="compositionally biased region" description="Polar residues" evidence="7">
    <location>
        <begin position="272"/>
        <end position="284"/>
    </location>
</feature>
<dbReference type="EMBL" id="JAGKHQ010000011">
    <property type="protein sequence ID" value="KAG7504321.1"/>
    <property type="molecule type" value="Genomic_DNA"/>
</dbReference>
<feature type="domain" description="Pentraxin (PTX)" evidence="8">
    <location>
        <begin position="466"/>
        <end position="687"/>
    </location>
</feature>
<dbReference type="AlphaFoldDB" id="A0AAV6RFY1"/>
<evidence type="ECO:0000313" key="9">
    <source>
        <dbReference type="EMBL" id="KAG7504321.1"/>
    </source>
</evidence>
<proteinExistence type="predicted"/>
<evidence type="ECO:0000256" key="6">
    <source>
        <dbReference type="SAM" id="Coils"/>
    </source>
</evidence>
<feature type="region of interest" description="Disordered" evidence="7">
    <location>
        <begin position="223"/>
        <end position="345"/>
    </location>
</feature>
<dbReference type="GO" id="GO:0046872">
    <property type="term" value="F:metal ion binding"/>
    <property type="evidence" value="ECO:0007669"/>
    <property type="project" value="UniProtKB-KW"/>
</dbReference>
<keyword evidence="3" id="KW-1015">Disulfide bond</keyword>
<reference evidence="9 10" key="1">
    <citation type="journal article" date="2021" name="Sci. Rep.">
        <title>Chromosome anchoring in Senegalese sole (Solea senegalensis) reveals sex-associated markers and genome rearrangements in flatfish.</title>
        <authorList>
            <person name="Guerrero-Cozar I."/>
            <person name="Gomez-Garrido J."/>
            <person name="Berbel C."/>
            <person name="Martinez-Blanch J.F."/>
            <person name="Alioto T."/>
            <person name="Claros M.G."/>
            <person name="Gagnaire P.A."/>
            <person name="Manchado M."/>
        </authorList>
    </citation>
    <scope>NUCLEOTIDE SEQUENCE [LARGE SCALE GENOMIC DNA]</scope>
    <source>
        <strain evidence="9">Sse05_10M</strain>
    </source>
</reference>
<name>A0AAV6RFY1_SOLSE</name>
<feature type="compositionally biased region" description="Polar residues" evidence="7">
    <location>
        <begin position="311"/>
        <end position="324"/>
    </location>
</feature>
<gene>
    <name evidence="9" type="ORF">JOB18_006416</name>
</gene>
<dbReference type="SMART" id="SM00159">
    <property type="entry name" value="PTX"/>
    <property type="match status" value="1"/>
</dbReference>
<protein>
    <recommendedName>
        <fullName evidence="8">Pentraxin (PTX) domain-containing protein</fullName>
    </recommendedName>
</protein>
<dbReference type="InterPro" id="IPR051360">
    <property type="entry name" value="Neuronal_Pentraxin_Related"/>
</dbReference>
<evidence type="ECO:0000259" key="8">
    <source>
        <dbReference type="PROSITE" id="PS51828"/>
    </source>
</evidence>
<evidence type="ECO:0000313" key="10">
    <source>
        <dbReference type="Proteomes" id="UP000693946"/>
    </source>
</evidence>
<feature type="region of interest" description="Disordered" evidence="7">
    <location>
        <begin position="368"/>
        <end position="435"/>
    </location>
</feature>
<keyword evidence="10" id="KW-1185">Reference proteome</keyword>